<gene>
    <name evidence="1" type="ORF">CHGG_00786</name>
</gene>
<organism evidence="1 2">
    <name type="scientific">Chaetomium globosum (strain ATCC 6205 / CBS 148.51 / DSM 1962 / NBRC 6347 / NRRL 1970)</name>
    <name type="common">Soil fungus</name>
    <dbReference type="NCBI Taxonomy" id="306901"/>
    <lineage>
        <taxon>Eukaryota</taxon>
        <taxon>Fungi</taxon>
        <taxon>Dikarya</taxon>
        <taxon>Ascomycota</taxon>
        <taxon>Pezizomycotina</taxon>
        <taxon>Sordariomycetes</taxon>
        <taxon>Sordariomycetidae</taxon>
        <taxon>Sordariales</taxon>
        <taxon>Chaetomiaceae</taxon>
        <taxon>Chaetomium</taxon>
    </lineage>
</organism>
<evidence type="ECO:0000313" key="1">
    <source>
        <dbReference type="EMBL" id="EAQ92551.1"/>
    </source>
</evidence>
<dbReference type="AlphaFoldDB" id="Q2HG68"/>
<dbReference type="HOGENOM" id="CLU_2589540_0_0_1"/>
<protein>
    <submittedName>
        <fullName evidence="1">Uncharacterized protein</fullName>
    </submittedName>
</protein>
<dbReference type="Proteomes" id="UP000001056">
    <property type="component" value="Unassembled WGS sequence"/>
</dbReference>
<reference evidence="2" key="1">
    <citation type="journal article" date="2015" name="Genome Announc.">
        <title>Draft genome sequence of the cellulolytic fungus Chaetomium globosum.</title>
        <authorList>
            <person name="Cuomo C.A."/>
            <person name="Untereiner W.A."/>
            <person name="Ma L.-J."/>
            <person name="Grabherr M."/>
            <person name="Birren B.W."/>
        </authorList>
    </citation>
    <scope>NUCLEOTIDE SEQUENCE [LARGE SCALE GENOMIC DNA]</scope>
    <source>
        <strain evidence="2">ATCC 6205 / CBS 148.51 / DSM 1962 / NBRC 6347 / NRRL 1970</strain>
    </source>
</reference>
<proteinExistence type="predicted"/>
<name>Q2HG68_CHAGB</name>
<evidence type="ECO:0000313" key="2">
    <source>
        <dbReference type="Proteomes" id="UP000001056"/>
    </source>
</evidence>
<dbReference type="RefSeq" id="XP_001220007.1">
    <property type="nucleotide sequence ID" value="XM_001220006.1"/>
</dbReference>
<dbReference type="EMBL" id="CH408029">
    <property type="protein sequence ID" value="EAQ92551.1"/>
    <property type="molecule type" value="Genomic_DNA"/>
</dbReference>
<dbReference type="GeneID" id="4386885"/>
<dbReference type="InParanoid" id="Q2HG68"/>
<accession>Q2HG68</accession>
<dbReference type="VEuPathDB" id="FungiDB:CHGG_00786"/>
<keyword evidence="2" id="KW-1185">Reference proteome</keyword>
<sequence>MSWHRMGQQWLASLRPASRTQQAAPARDKFGNVGEERFWCPCLNFFFLSKAASVLFLSGHRLLCATGQGWISKIARLGRT</sequence>